<accession>A0A438F877</accession>
<evidence type="ECO:0000313" key="2">
    <source>
        <dbReference type="Proteomes" id="UP000288805"/>
    </source>
</evidence>
<dbReference type="AlphaFoldDB" id="A0A438F877"/>
<proteinExistence type="predicted"/>
<reference evidence="1 2" key="1">
    <citation type="journal article" date="2018" name="PLoS Genet.">
        <title>Population sequencing reveals clonal diversity and ancestral inbreeding in the grapevine cultivar Chardonnay.</title>
        <authorList>
            <person name="Roach M.J."/>
            <person name="Johnson D.L."/>
            <person name="Bohlmann J."/>
            <person name="van Vuuren H.J."/>
            <person name="Jones S.J."/>
            <person name="Pretorius I.S."/>
            <person name="Schmidt S.A."/>
            <person name="Borneman A.R."/>
        </authorList>
    </citation>
    <scope>NUCLEOTIDE SEQUENCE [LARGE SCALE GENOMIC DNA]</scope>
    <source>
        <strain evidence="2">cv. Chardonnay</strain>
        <tissue evidence="1">Leaf</tissue>
    </source>
</reference>
<evidence type="ECO:0000313" key="1">
    <source>
        <dbReference type="EMBL" id="RVW56218.1"/>
    </source>
</evidence>
<gene>
    <name evidence="1" type="ORF">CK203_092264</name>
</gene>
<name>A0A438F877_VITVI</name>
<dbReference type="EMBL" id="QGNW01001091">
    <property type="protein sequence ID" value="RVW56218.1"/>
    <property type="molecule type" value="Genomic_DNA"/>
</dbReference>
<protein>
    <recommendedName>
        <fullName evidence="3">Reverse transcriptase zinc-binding domain-containing protein</fullName>
    </recommendedName>
</protein>
<evidence type="ECO:0008006" key="3">
    <source>
        <dbReference type="Google" id="ProtNLM"/>
    </source>
</evidence>
<sequence>MFGIMNIEKDSIDSLGEEEGWNPRFSRPFNDWEVEAVERYLLTLQGKRLVIDLEDRVLWKETKDMHFSAKSLNSALEPRSAVPFPLNIICSPCVPKVGFFAWEASWEKVLTLDQLKRRG</sequence>
<organism evidence="1 2">
    <name type="scientific">Vitis vinifera</name>
    <name type="common">Grape</name>
    <dbReference type="NCBI Taxonomy" id="29760"/>
    <lineage>
        <taxon>Eukaryota</taxon>
        <taxon>Viridiplantae</taxon>
        <taxon>Streptophyta</taxon>
        <taxon>Embryophyta</taxon>
        <taxon>Tracheophyta</taxon>
        <taxon>Spermatophyta</taxon>
        <taxon>Magnoliopsida</taxon>
        <taxon>eudicotyledons</taxon>
        <taxon>Gunneridae</taxon>
        <taxon>Pentapetalae</taxon>
        <taxon>rosids</taxon>
        <taxon>Vitales</taxon>
        <taxon>Vitaceae</taxon>
        <taxon>Viteae</taxon>
        <taxon>Vitis</taxon>
    </lineage>
</organism>
<comment type="caution">
    <text evidence="1">The sequence shown here is derived from an EMBL/GenBank/DDBJ whole genome shotgun (WGS) entry which is preliminary data.</text>
</comment>
<dbReference type="Proteomes" id="UP000288805">
    <property type="component" value="Unassembled WGS sequence"/>
</dbReference>